<evidence type="ECO:0000256" key="5">
    <source>
        <dbReference type="ARBA" id="ARBA00022737"/>
    </source>
</evidence>
<dbReference type="CDD" id="cd03250">
    <property type="entry name" value="ABCC_MRP_domain1"/>
    <property type="match status" value="1"/>
</dbReference>
<evidence type="ECO:0000256" key="11">
    <source>
        <dbReference type="ARBA" id="ARBA00052926"/>
    </source>
</evidence>
<feature type="transmembrane region" description="Helical" evidence="13">
    <location>
        <begin position="964"/>
        <end position="987"/>
    </location>
</feature>
<evidence type="ECO:0000259" key="15">
    <source>
        <dbReference type="PROSITE" id="PS50929"/>
    </source>
</evidence>
<dbReference type="InterPro" id="IPR003439">
    <property type="entry name" value="ABC_transporter-like_ATP-bd"/>
</dbReference>
<dbReference type="CDD" id="cd18599">
    <property type="entry name" value="ABC_6TM_MRP5_8_9_D2"/>
    <property type="match status" value="1"/>
</dbReference>
<feature type="domain" description="ABC transmembrane type-1" evidence="15">
    <location>
        <begin position="967"/>
        <end position="1203"/>
    </location>
</feature>
<keyword evidence="6" id="KW-0547">Nucleotide-binding</keyword>
<feature type="domain" description="ABC transmembrane type-1" evidence="15">
    <location>
        <begin position="180"/>
        <end position="459"/>
    </location>
</feature>
<comment type="caution">
    <text evidence="16">The sequence shown here is derived from an EMBL/GenBank/DDBJ whole genome shotgun (WGS) entry which is preliminary data.</text>
</comment>
<dbReference type="GO" id="GO:0005524">
    <property type="term" value="F:ATP binding"/>
    <property type="evidence" value="ECO:0007669"/>
    <property type="project" value="UniProtKB-KW"/>
</dbReference>
<feature type="transmembrane region" description="Helical" evidence="13">
    <location>
        <begin position="219"/>
        <end position="242"/>
    </location>
</feature>
<dbReference type="SUPFAM" id="SSF52540">
    <property type="entry name" value="P-loop containing nucleoside triphosphate hydrolases"/>
    <property type="match status" value="2"/>
</dbReference>
<dbReference type="Gene3D" id="1.20.1560.10">
    <property type="entry name" value="ABC transporter type 1, transmembrane domain"/>
    <property type="match status" value="3"/>
</dbReference>
<accession>A0A8J6GL07</accession>
<feature type="transmembrane region" description="Helical" evidence="13">
    <location>
        <begin position="291"/>
        <end position="313"/>
    </location>
</feature>
<keyword evidence="3" id="KW-0813">Transport</keyword>
<feature type="transmembrane region" description="Helical" evidence="13">
    <location>
        <begin position="1020"/>
        <end position="1044"/>
    </location>
</feature>
<dbReference type="EMBL" id="JAATJU010021873">
    <property type="protein sequence ID" value="KAH0512623.1"/>
    <property type="molecule type" value="Genomic_DNA"/>
</dbReference>
<dbReference type="Pfam" id="PF00664">
    <property type="entry name" value="ABC_membrane"/>
    <property type="match status" value="3"/>
</dbReference>
<dbReference type="InterPro" id="IPR017871">
    <property type="entry name" value="ABC_transporter-like_CS"/>
</dbReference>
<feature type="region of interest" description="Disordered" evidence="12">
    <location>
        <begin position="13"/>
        <end position="43"/>
    </location>
</feature>
<evidence type="ECO:0000256" key="2">
    <source>
        <dbReference type="ARBA" id="ARBA00009726"/>
    </source>
</evidence>
<feature type="region of interest" description="Disordered" evidence="12">
    <location>
        <begin position="503"/>
        <end position="571"/>
    </location>
</feature>
<evidence type="ECO:0000256" key="8">
    <source>
        <dbReference type="ARBA" id="ARBA00022989"/>
    </source>
</evidence>
<evidence type="ECO:0000256" key="12">
    <source>
        <dbReference type="SAM" id="MobiDB-lite"/>
    </source>
</evidence>
<dbReference type="InterPro" id="IPR050173">
    <property type="entry name" value="ABC_transporter_C-like"/>
</dbReference>
<dbReference type="GO" id="GO:0012505">
    <property type="term" value="C:endomembrane system"/>
    <property type="evidence" value="ECO:0007669"/>
    <property type="project" value="UniProtKB-SubCell"/>
</dbReference>
<dbReference type="CDD" id="cd03244">
    <property type="entry name" value="ABCC_MRP_domain2"/>
    <property type="match status" value="1"/>
</dbReference>
<evidence type="ECO:0000256" key="1">
    <source>
        <dbReference type="ARBA" id="ARBA00004127"/>
    </source>
</evidence>
<comment type="catalytic activity">
    <reaction evidence="10">
        <text>kainate(in) + ATP + H2O = kainate(out) + ADP + phosphate + H(+)</text>
        <dbReference type="Rhea" id="RHEA:66760"/>
        <dbReference type="ChEBI" id="CHEBI:15377"/>
        <dbReference type="ChEBI" id="CHEBI:15378"/>
        <dbReference type="ChEBI" id="CHEBI:30616"/>
        <dbReference type="ChEBI" id="CHEBI:43474"/>
        <dbReference type="ChEBI" id="CHEBI:156548"/>
        <dbReference type="ChEBI" id="CHEBI:456216"/>
    </reaction>
</comment>
<feature type="transmembrane region" description="Helical" evidence="13">
    <location>
        <begin position="319"/>
        <end position="336"/>
    </location>
</feature>
<feature type="compositionally biased region" description="Basic and acidic residues" evidence="12">
    <location>
        <begin position="545"/>
        <end position="559"/>
    </location>
</feature>
<evidence type="ECO:0000259" key="14">
    <source>
        <dbReference type="PROSITE" id="PS50893"/>
    </source>
</evidence>
<evidence type="ECO:0000313" key="17">
    <source>
        <dbReference type="Proteomes" id="UP000710432"/>
    </source>
</evidence>
<comment type="subcellular location">
    <subcellularLocation>
        <location evidence="1">Endomembrane system</location>
        <topology evidence="1">Multi-pass membrane protein</topology>
    </subcellularLocation>
</comment>
<feature type="transmembrane region" description="Helical" evidence="13">
    <location>
        <begin position="395"/>
        <end position="418"/>
    </location>
</feature>
<feature type="transmembrane region" description="Helical" evidence="13">
    <location>
        <begin position="424"/>
        <end position="447"/>
    </location>
</feature>
<keyword evidence="5" id="KW-0677">Repeat</keyword>
<evidence type="ECO:0000256" key="3">
    <source>
        <dbReference type="ARBA" id="ARBA00022448"/>
    </source>
</evidence>
<sequence>MKDIDMGKEYIIPSPGYRSVRERSSAAGPHRDREESRFQRSRPLECQDALETAARVEGLPLDVSVHSHLRILDEEHTKGKYHHGLSALKPFRTTSKHEHPVDNAGLFSFMTFSWLSPLARVVYKKGELLMEDVWPLSKYESSDVNCRRLERLWQEELNEVGPAAASLRRVVWIFCRTRLILSIMCLMITQLAGFSGPAFMVKHLLEYTQATESNLQYSLLLVLGLFLTEVVRSWSLALTWALNYRTGVRLRGAILTMAFKKILKLKNIKEKSLGELINICSNDGQRMFEAAAVGSLLAGGPVVAILGMIYNVIILGPTGFLGSAVFILFYPAMMLVSRLTAYFRRKCVAATDDRVQKMNEVLTYIKFIKMYAWVKAFSQSVQKIREEERRILEKAGYFQSITVGVAPIVVVIASVVTFSVHMSLGFHLTAAQAFTVVTVFNSMTFALKVTPFSVKSLSEASVAVDRFKSLFLMEEVHMITNKPASPHIKIEMKNATLAWDSSHSSIQNSPKLTPKMKKDKRATRGKKEKSRQLQHTEHQAVLAEQKGHLLLDSDERPSPEEEEGKQIHTGSPRLQRTLYSIDLEVEEGKLVGICGSVGSGKTSLISAILGQMTLLEGSIAVSGTFAYVAQQAWILNATLRDNILFGKEFDEERYNSVLNSCCLRPDLAILPNSDLTEIGERGANLSGGQRQRISLARALYSDRSIYILDDPLSALDAHVGNHIFNSAIRKHLKSKTVLFVTHQLQYLVDCDEVIFMREGCITERGTHEELMNLNGDYAAIFNNLLLGETPPVEINSKKEASGSQKKSQDKGPKPGSVKKEKAVKSEEESVLDWQACYLVLVLDWQACYLVPVLDWQACYLVPVLDWQTCYLVPVLDWQTCYLVPVLDWQTCYLVPVLDWQTCYLVPVLDWQTCYLVLVLDWQTCYQVLVLDWQAWQLVQVEEKGQGSVPWSVYGVYIQAAGGPLAFLVIMVLFMLNVGSTAFSTWWLSYWIKQGSGNTTVFQGNRSSVSDSMKDNPYMQYYASIYALSMAVMLILKAIRGVVFVKGTLRASSRLHDELFRRILRSPMKFFDTTPTGRILNRVLIRELKRLDNITQSPFLSHITSSIQGLATIHAYNKGQEFLHRYQELLDDNQAPFFLFTCAMRWLAVRLDLISIALITTTGLMIVLMHGKIPPAYAGLAISYAVQLTGLFQFTVRLASETEARFTSVERINHYIKTLSLEAPARIKNKAPPPDWPQEGEVTFENAEMRYRENLPLVLKKVSFTIKPKEKIGIVGRTGSGKSSLGMALFRLVELSGGCIKIDGVRISDIGLADLRSKLSIIPQEPVLFSGTVRSNLDPFNQYTEDQIWDSLERTHMKECIAQLPLKLESEVMENGDNFSVGERQLLCIARALLRHCKILILDEATAAMDTETDLLIQETIREAFADCTMLTIAHRLHTVLGSDRIMVLAQGQVVEFDTPSVLLSNDSSRFYAMFAAAENKVAVKG</sequence>
<dbReference type="PROSITE" id="PS50893">
    <property type="entry name" value="ABC_TRANSPORTER_2"/>
    <property type="match status" value="2"/>
</dbReference>
<dbReference type="InterPro" id="IPR003593">
    <property type="entry name" value="AAA+_ATPase"/>
</dbReference>
<dbReference type="FunFam" id="3.40.50.300:FF:000605">
    <property type="entry name" value="multidrug resistance-associated protein 5 isoform X1"/>
    <property type="match status" value="1"/>
</dbReference>
<evidence type="ECO:0000256" key="4">
    <source>
        <dbReference type="ARBA" id="ARBA00022692"/>
    </source>
</evidence>
<reference evidence="16" key="1">
    <citation type="submission" date="2020-03" db="EMBL/GenBank/DDBJ databases">
        <title>Studies in the Genomics of Life Span.</title>
        <authorList>
            <person name="Glass D."/>
        </authorList>
    </citation>
    <scope>NUCLEOTIDE SEQUENCE</scope>
    <source>
        <strain evidence="16">LTLLF</strain>
        <tissue evidence="16">Muscle</tissue>
    </source>
</reference>
<comment type="catalytic activity">
    <reaction evidence="11">
        <text>N-acetyl-L-glutamate(in) + ATP + H2O = N-acetyl-L-glutamate(out) + ADP + phosphate + H(+)</text>
        <dbReference type="Rhea" id="RHEA:66740"/>
        <dbReference type="ChEBI" id="CHEBI:15377"/>
        <dbReference type="ChEBI" id="CHEBI:15378"/>
        <dbReference type="ChEBI" id="CHEBI:30616"/>
        <dbReference type="ChEBI" id="CHEBI:43474"/>
        <dbReference type="ChEBI" id="CHEBI:44337"/>
        <dbReference type="ChEBI" id="CHEBI:456216"/>
    </reaction>
</comment>
<dbReference type="GO" id="GO:0140359">
    <property type="term" value="F:ABC-type transporter activity"/>
    <property type="evidence" value="ECO:0007669"/>
    <property type="project" value="InterPro"/>
</dbReference>
<dbReference type="PANTHER" id="PTHR24223">
    <property type="entry name" value="ATP-BINDING CASSETTE SUB-FAMILY C"/>
    <property type="match status" value="1"/>
</dbReference>
<keyword evidence="4 13" id="KW-0812">Transmembrane</keyword>
<feature type="compositionally biased region" description="Basic residues" evidence="12">
    <location>
        <begin position="514"/>
        <end position="529"/>
    </location>
</feature>
<dbReference type="InterPro" id="IPR011527">
    <property type="entry name" value="ABC1_TM_dom"/>
</dbReference>
<organism evidence="16 17">
    <name type="scientific">Microtus ochrogaster</name>
    <name type="common">Prairie vole</name>
    <dbReference type="NCBI Taxonomy" id="79684"/>
    <lineage>
        <taxon>Eukaryota</taxon>
        <taxon>Metazoa</taxon>
        <taxon>Chordata</taxon>
        <taxon>Craniata</taxon>
        <taxon>Vertebrata</taxon>
        <taxon>Euteleostomi</taxon>
        <taxon>Mammalia</taxon>
        <taxon>Eutheria</taxon>
        <taxon>Euarchontoglires</taxon>
        <taxon>Glires</taxon>
        <taxon>Rodentia</taxon>
        <taxon>Myomorpha</taxon>
        <taxon>Muroidea</taxon>
        <taxon>Cricetidae</taxon>
        <taxon>Arvicolinae</taxon>
        <taxon>Microtus</taxon>
    </lineage>
</organism>
<comment type="similarity">
    <text evidence="2">Belongs to the ABC transporter superfamily. ABCC family. Conjugate transporter (TC 3.A.1.208) subfamily.</text>
</comment>
<evidence type="ECO:0000256" key="13">
    <source>
        <dbReference type="SAM" id="Phobius"/>
    </source>
</evidence>
<feature type="transmembrane region" description="Helical" evidence="13">
    <location>
        <begin position="1152"/>
        <end position="1169"/>
    </location>
</feature>
<feature type="domain" description="ABC transporter" evidence="14">
    <location>
        <begin position="562"/>
        <end position="783"/>
    </location>
</feature>
<keyword evidence="7" id="KW-0067">ATP-binding</keyword>
<dbReference type="InterPro" id="IPR027417">
    <property type="entry name" value="P-loop_NTPase"/>
</dbReference>
<dbReference type="GO" id="GO:0016020">
    <property type="term" value="C:membrane"/>
    <property type="evidence" value="ECO:0007669"/>
    <property type="project" value="InterPro"/>
</dbReference>
<evidence type="ECO:0000256" key="6">
    <source>
        <dbReference type="ARBA" id="ARBA00022741"/>
    </source>
</evidence>
<evidence type="ECO:0000256" key="7">
    <source>
        <dbReference type="ARBA" id="ARBA00022840"/>
    </source>
</evidence>
<dbReference type="SUPFAM" id="SSF90123">
    <property type="entry name" value="ABC transporter transmembrane region"/>
    <property type="match status" value="2"/>
</dbReference>
<dbReference type="FunFam" id="1.20.1560.10:FF:000012">
    <property type="entry name" value="ATP binding cassette subfamily C member 5"/>
    <property type="match status" value="1"/>
</dbReference>
<keyword evidence="8 13" id="KW-1133">Transmembrane helix</keyword>
<dbReference type="Proteomes" id="UP000710432">
    <property type="component" value="Unassembled WGS sequence"/>
</dbReference>
<dbReference type="Pfam" id="PF00005">
    <property type="entry name" value="ABC_tran"/>
    <property type="match status" value="2"/>
</dbReference>
<evidence type="ECO:0000256" key="9">
    <source>
        <dbReference type="ARBA" id="ARBA00023136"/>
    </source>
</evidence>
<dbReference type="PROSITE" id="PS50929">
    <property type="entry name" value="ABC_TM1F"/>
    <property type="match status" value="2"/>
</dbReference>
<dbReference type="InterPro" id="IPR036640">
    <property type="entry name" value="ABC1_TM_sf"/>
</dbReference>
<feature type="transmembrane region" description="Helical" evidence="13">
    <location>
        <begin position="179"/>
        <end position="199"/>
    </location>
</feature>
<protein>
    <submittedName>
        <fullName evidence="16">Multidrug resistance-associated protein 5</fullName>
    </submittedName>
</protein>
<dbReference type="GO" id="GO:0016887">
    <property type="term" value="F:ATP hydrolysis activity"/>
    <property type="evidence" value="ECO:0007669"/>
    <property type="project" value="InterPro"/>
</dbReference>
<dbReference type="FunFam" id="3.40.50.300:FF:000074">
    <property type="entry name" value="Multidrug resistance-associated protein 5 isoform 1"/>
    <property type="match status" value="1"/>
</dbReference>
<gene>
    <name evidence="16" type="ORF">LTLLF_144100</name>
</gene>
<feature type="region of interest" description="Disordered" evidence="12">
    <location>
        <begin position="796"/>
        <end position="821"/>
    </location>
</feature>
<evidence type="ECO:0000313" key="16">
    <source>
        <dbReference type="EMBL" id="KAH0512623.1"/>
    </source>
</evidence>
<evidence type="ECO:0000256" key="10">
    <source>
        <dbReference type="ARBA" id="ARBA00050847"/>
    </source>
</evidence>
<dbReference type="CDD" id="cd18592">
    <property type="entry name" value="ABC_6TM_MRP5_8_9_D1"/>
    <property type="match status" value="1"/>
</dbReference>
<keyword evidence="9 13" id="KW-0472">Membrane</keyword>
<dbReference type="Gene3D" id="3.40.50.300">
    <property type="entry name" value="P-loop containing nucleotide triphosphate hydrolases"/>
    <property type="match status" value="2"/>
</dbReference>
<dbReference type="SMART" id="SM00382">
    <property type="entry name" value="AAA"/>
    <property type="match status" value="2"/>
</dbReference>
<proteinExistence type="inferred from homology"/>
<name>A0A8J6GL07_MICOH</name>
<dbReference type="PANTHER" id="PTHR24223:SF196">
    <property type="entry name" value="ATP-BINDING CASSETTE SUB-FAMILY C MEMBER 5"/>
    <property type="match status" value="1"/>
</dbReference>
<feature type="domain" description="ABC transporter" evidence="14">
    <location>
        <begin position="1241"/>
        <end position="1475"/>
    </location>
</feature>
<feature type="compositionally biased region" description="Basic and acidic residues" evidence="12">
    <location>
        <begin position="19"/>
        <end position="43"/>
    </location>
</feature>
<dbReference type="PROSITE" id="PS00211">
    <property type="entry name" value="ABC_TRANSPORTER_1"/>
    <property type="match status" value="2"/>
</dbReference>